<keyword evidence="3" id="KW-0808">Transferase</keyword>
<dbReference type="InterPro" id="IPR005835">
    <property type="entry name" value="NTP_transferase_dom"/>
</dbReference>
<evidence type="ECO:0000259" key="1">
    <source>
        <dbReference type="Pfam" id="PF00483"/>
    </source>
</evidence>
<dbReference type="InterPro" id="IPR050486">
    <property type="entry name" value="Mannose-1P_guanyltransferase"/>
</dbReference>
<evidence type="ECO:0000313" key="3">
    <source>
        <dbReference type="EMBL" id="PWW82470.1"/>
    </source>
</evidence>
<dbReference type="Gene3D" id="2.160.10.10">
    <property type="entry name" value="Hexapeptide repeat proteins"/>
    <property type="match status" value="1"/>
</dbReference>
<dbReference type="AlphaFoldDB" id="A0A317T827"/>
<proteinExistence type="predicted"/>
<sequence>MKAFILAAGFGSRLHPITNSIPKPLIPILNLPAICYTLTLLKEAEIETVICNVHHHAEHIRRFFSDNNNFGIDMHISEETTILGTGGGLKRCETLLDDEPFVLINSDIIADFSLRSLIDAHASSGNAGTLMLFETTEAKTIGDVGINEEQIRDFRNMRKTGLRSDCIYAGAAILDPSIFHHLTMEFSSIVDTGFTGLIERESLGYFRHEGFWQDIGTPQSFWQANIKNRSNILGIAQRIGRQIGIEPHMLSSQAVIADNATVHESIIGRNCHIEDGATVKDSVILPGTTIPKNAKLDRVIAFPQGMLSLE</sequence>
<dbReference type="CDD" id="cd06422">
    <property type="entry name" value="NTP_transferase_like_1"/>
    <property type="match status" value="1"/>
</dbReference>
<comment type="caution">
    <text evidence="3">The sequence shown here is derived from an EMBL/GenBank/DDBJ whole genome shotgun (WGS) entry which is preliminary data.</text>
</comment>
<dbReference type="PANTHER" id="PTHR22572">
    <property type="entry name" value="SUGAR-1-PHOSPHATE GUANYL TRANSFERASE"/>
    <property type="match status" value="1"/>
</dbReference>
<organism evidence="3 4">
    <name type="scientific">Prosthecochloris marina</name>
    <dbReference type="NCBI Taxonomy" id="2017681"/>
    <lineage>
        <taxon>Bacteria</taxon>
        <taxon>Pseudomonadati</taxon>
        <taxon>Chlorobiota</taxon>
        <taxon>Chlorobiia</taxon>
        <taxon>Chlorobiales</taxon>
        <taxon>Chlorobiaceae</taxon>
        <taxon>Prosthecochloris</taxon>
    </lineage>
</organism>
<dbReference type="InterPro" id="IPR056818">
    <property type="entry name" value="GlmU/GlgC-like_hexapep"/>
</dbReference>
<keyword evidence="4" id="KW-1185">Reference proteome</keyword>
<dbReference type="Pfam" id="PF00483">
    <property type="entry name" value="NTP_transferase"/>
    <property type="match status" value="1"/>
</dbReference>
<dbReference type="OrthoDB" id="9813880at2"/>
<dbReference type="InterPro" id="IPR029044">
    <property type="entry name" value="Nucleotide-diphossugar_trans"/>
</dbReference>
<evidence type="ECO:0000313" key="4">
    <source>
        <dbReference type="Proteomes" id="UP000246278"/>
    </source>
</evidence>
<protein>
    <submittedName>
        <fullName evidence="3">Nucleotidyl transferase</fullName>
    </submittedName>
</protein>
<accession>A0A317T827</accession>
<dbReference type="SUPFAM" id="SSF53448">
    <property type="entry name" value="Nucleotide-diphospho-sugar transferases"/>
    <property type="match status" value="1"/>
</dbReference>
<reference evidence="4" key="1">
    <citation type="submission" date="2017-10" db="EMBL/GenBank/DDBJ databases">
        <authorList>
            <person name="Gaisin V.A."/>
            <person name="Rysina M.S."/>
            <person name="Grouzdev D.S."/>
        </authorList>
    </citation>
    <scope>NUCLEOTIDE SEQUENCE [LARGE SCALE GENOMIC DNA]</scope>
    <source>
        <strain evidence="4">V1</strain>
    </source>
</reference>
<dbReference type="Proteomes" id="UP000246278">
    <property type="component" value="Unassembled WGS sequence"/>
</dbReference>
<gene>
    <name evidence="3" type="ORF">CR164_05635</name>
</gene>
<feature type="domain" description="Nucleotidyl transferase" evidence="1">
    <location>
        <begin position="2"/>
        <end position="227"/>
    </location>
</feature>
<dbReference type="GO" id="GO:0016740">
    <property type="term" value="F:transferase activity"/>
    <property type="evidence" value="ECO:0007669"/>
    <property type="project" value="UniProtKB-KW"/>
</dbReference>
<feature type="domain" description="Glucose-1-phosphate adenylyltransferase/Bifunctional protein GlmU-like C-terminal hexapeptide" evidence="2">
    <location>
        <begin position="250"/>
        <end position="300"/>
    </location>
</feature>
<evidence type="ECO:0000259" key="2">
    <source>
        <dbReference type="Pfam" id="PF24894"/>
    </source>
</evidence>
<dbReference type="Pfam" id="PF24894">
    <property type="entry name" value="Hexapep_GlmU"/>
    <property type="match status" value="1"/>
</dbReference>
<dbReference type="RefSeq" id="WP_110022944.1">
    <property type="nucleotide sequence ID" value="NZ_PDNZ01000003.1"/>
</dbReference>
<name>A0A317T827_9CHLB</name>
<dbReference type="EMBL" id="PDNZ01000003">
    <property type="protein sequence ID" value="PWW82470.1"/>
    <property type="molecule type" value="Genomic_DNA"/>
</dbReference>
<dbReference type="Gene3D" id="3.90.550.10">
    <property type="entry name" value="Spore Coat Polysaccharide Biosynthesis Protein SpsA, Chain A"/>
    <property type="match status" value="1"/>
</dbReference>